<accession>A0ABS1BM34</accession>
<dbReference type="PANTHER" id="PTHR42779:SF1">
    <property type="entry name" value="PROTEIN YNJB"/>
    <property type="match status" value="1"/>
</dbReference>
<dbReference type="RefSeq" id="WP_200587031.1">
    <property type="nucleotide sequence ID" value="NZ_JAEHFY010000018.1"/>
</dbReference>
<dbReference type="InterPro" id="IPR006059">
    <property type="entry name" value="SBP"/>
</dbReference>
<organism evidence="2 3">
    <name type="scientific">Pedobacter segetis</name>
    <dbReference type="NCBI Taxonomy" id="2793069"/>
    <lineage>
        <taxon>Bacteria</taxon>
        <taxon>Pseudomonadati</taxon>
        <taxon>Bacteroidota</taxon>
        <taxon>Sphingobacteriia</taxon>
        <taxon>Sphingobacteriales</taxon>
        <taxon>Sphingobacteriaceae</taxon>
        <taxon>Pedobacter</taxon>
    </lineage>
</organism>
<dbReference type="Proteomes" id="UP000660024">
    <property type="component" value="Unassembled WGS sequence"/>
</dbReference>
<feature type="signal peptide" evidence="1">
    <location>
        <begin position="1"/>
        <end position="18"/>
    </location>
</feature>
<evidence type="ECO:0000256" key="1">
    <source>
        <dbReference type="SAM" id="SignalP"/>
    </source>
</evidence>
<proteinExistence type="predicted"/>
<dbReference type="InterPro" id="IPR027020">
    <property type="entry name" value="YnjB"/>
</dbReference>
<keyword evidence="3" id="KW-1185">Reference proteome</keyword>
<protein>
    <submittedName>
        <fullName evidence="2">ABC transporter substrate-binding protein</fullName>
    </submittedName>
</protein>
<dbReference type="PIRSF" id="PIRSF029172">
    <property type="entry name" value="UCP029172_ABC_sbc_YnjB"/>
    <property type="match status" value="1"/>
</dbReference>
<name>A0ABS1BM34_9SPHI</name>
<dbReference type="PROSITE" id="PS51257">
    <property type="entry name" value="PROKAR_LIPOPROTEIN"/>
    <property type="match status" value="1"/>
</dbReference>
<sequence>MLKLKTILSGIVILSVFACNNDRKTANGSKDENNDPMMKQSWEQIEQKAKGSTVTWMKWTGDKKANKYIDDILIPRIKNRFGITLKIIPGQGPSIVSSIMSEREANVEKGQTDMVWINGETFFQIQQIKGLYGPFTYKLPSSQYINYEDPIIKYDFQQDIKGYEAPWGKASFIALTDGAKVKNPPVSMQDFETYWKANPGKFTLSLDFTGYTLLKTWLIELAGGIDNLKGDFDQKKYDKYSAQLWDFINRNKKYFWKKGETFPDNAVTIAQLYATGEVNFGFSFGFTAVDKGIKEGLFPKTTIGYVLKPGSIHNTSYLAIPFNASNKEGALVVINYLLSPEAQIEKSDINNGGGTPVFDVSKLSPELKAKYDALEKPKYGMTEEEVLAKAIVEPHSMYMIKVAEDFRKKVIDKK</sequence>
<dbReference type="NCBIfam" id="NF008633">
    <property type="entry name" value="PRK11622.1"/>
    <property type="match status" value="1"/>
</dbReference>
<dbReference type="Gene3D" id="3.40.190.10">
    <property type="entry name" value="Periplasmic binding protein-like II"/>
    <property type="match status" value="2"/>
</dbReference>
<reference evidence="2 3" key="1">
    <citation type="submission" date="2020-12" db="EMBL/GenBank/DDBJ databases">
        <title>Bacterial novel species Pedobacter sp. SD-b isolated from soil.</title>
        <authorList>
            <person name="Jung H.-Y."/>
        </authorList>
    </citation>
    <scope>NUCLEOTIDE SEQUENCE [LARGE SCALE GENOMIC DNA]</scope>
    <source>
        <strain evidence="2 3">SD-b</strain>
    </source>
</reference>
<dbReference type="PANTHER" id="PTHR42779">
    <property type="entry name" value="PROTEIN YNJB"/>
    <property type="match status" value="1"/>
</dbReference>
<evidence type="ECO:0000313" key="3">
    <source>
        <dbReference type="Proteomes" id="UP000660024"/>
    </source>
</evidence>
<dbReference type="SUPFAM" id="SSF53850">
    <property type="entry name" value="Periplasmic binding protein-like II"/>
    <property type="match status" value="1"/>
</dbReference>
<dbReference type="EMBL" id="JAEHFY010000018">
    <property type="protein sequence ID" value="MBK0383847.1"/>
    <property type="molecule type" value="Genomic_DNA"/>
</dbReference>
<feature type="chain" id="PRO_5046896298" evidence="1">
    <location>
        <begin position="19"/>
        <end position="414"/>
    </location>
</feature>
<comment type="caution">
    <text evidence="2">The sequence shown here is derived from an EMBL/GenBank/DDBJ whole genome shotgun (WGS) entry which is preliminary data.</text>
</comment>
<dbReference type="Pfam" id="PF13416">
    <property type="entry name" value="SBP_bac_8"/>
    <property type="match status" value="1"/>
</dbReference>
<evidence type="ECO:0000313" key="2">
    <source>
        <dbReference type="EMBL" id="MBK0383847.1"/>
    </source>
</evidence>
<gene>
    <name evidence="2" type="ORF">I5M32_12835</name>
</gene>
<keyword evidence="1" id="KW-0732">Signal</keyword>